<comment type="caution">
    <text evidence="2">The sequence shown here is derived from an EMBL/GenBank/DDBJ whole genome shotgun (WGS) entry which is preliminary data.</text>
</comment>
<keyword evidence="3" id="KW-1185">Reference proteome</keyword>
<name>A0A8J8NVS7_HALGN</name>
<sequence>MEAQQQEKLTNNDEGPGSSNGNNYEGQYQLKLVDEENRIQRDKNKIFTSLEGCLNQFDNCDEAEQKPNQQLNENLKPNPLLYENDRTAALDRSEQVIQYVLRNSEMLRGGGLEIIQSVEDESDSSSVPPNITDGNSNMVEDWTVQGMCNKIQYPRKNNIGQLFGLARKNEFQYTQLQYFENREQDLDLNFNITTPMCLAHQGDYPIISYVRQNTCQCIESKEDHIDINCCCCYLSQDIDEHNQESIFEYPSNQSLGAQSNLSQ</sequence>
<gene>
    <name evidence="2" type="ORF">FGO68_gene698</name>
</gene>
<reference evidence="2" key="1">
    <citation type="submission" date="2019-06" db="EMBL/GenBank/DDBJ databases">
        <authorList>
            <person name="Zheng W."/>
        </authorList>
    </citation>
    <scope>NUCLEOTIDE SEQUENCE</scope>
    <source>
        <strain evidence="2">QDHG01</strain>
    </source>
</reference>
<feature type="region of interest" description="Disordered" evidence="1">
    <location>
        <begin position="1"/>
        <end position="25"/>
    </location>
</feature>
<protein>
    <submittedName>
        <fullName evidence="2">Uncharacterized protein</fullName>
    </submittedName>
</protein>
<organism evidence="2 3">
    <name type="scientific">Halteria grandinella</name>
    <dbReference type="NCBI Taxonomy" id="5974"/>
    <lineage>
        <taxon>Eukaryota</taxon>
        <taxon>Sar</taxon>
        <taxon>Alveolata</taxon>
        <taxon>Ciliophora</taxon>
        <taxon>Intramacronucleata</taxon>
        <taxon>Spirotrichea</taxon>
        <taxon>Stichotrichia</taxon>
        <taxon>Sporadotrichida</taxon>
        <taxon>Halteriidae</taxon>
        <taxon>Halteria</taxon>
    </lineage>
</organism>
<dbReference type="Proteomes" id="UP000785679">
    <property type="component" value="Unassembled WGS sequence"/>
</dbReference>
<evidence type="ECO:0000313" key="2">
    <source>
        <dbReference type="EMBL" id="TNV81160.1"/>
    </source>
</evidence>
<dbReference type="AlphaFoldDB" id="A0A8J8NVS7"/>
<evidence type="ECO:0000313" key="3">
    <source>
        <dbReference type="Proteomes" id="UP000785679"/>
    </source>
</evidence>
<accession>A0A8J8NVS7</accession>
<evidence type="ECO:0000256" key="1">
    <source>
        <dbReference type="SAM" id="MobiDB-lite"/>
    </source>
</evidence>
<dbReference type="EMBL" id="RRYP01006488">
    <property type="protein sequence ID" value="TNV81160.1"/>
    <property type="molecule type" value="Genomic_DNA"/>
</dbReference>
<proteinExistence type="predicted"/>